<dbReference type="GO" id="GO:0032263">
    <property type="term" value="P:GMP salvage"/>
    <property type="evidence" value="ECO:0007669"/>
    <property type="project" value="TreeGrafter"/>
</dbReference>
<dbReference type="EMBL" id="AE006470">
    <property type="protein sequence ID" value="AAM72754.1"/>
    <property type="molecule type" value="Genomic_DNA"/>
</dbReference>
<dbReference type="RefSeq" id="WP_010933193.1">
    <property type="nucleotide sequence ID" value="NC_002932.3"/>
</dbReference>
<comment type="catalytic activity">
    <reaction evidence="13">
        <text>GMP + diphosphate = guanine + 5-phospho-alpha-D-ribose 1-diphosphate</text>
        <dbReference type="Rhea" id="RHEA:25424"/>
        <dbReference type="ChEBI" id="CHEBI:16235"/>
        <dbReference type="ChEBI" id="CHEBI:33019"/>
        <dbReference type="ChEBI" id="CHEBI:58017"/>
        <dbReference type="ChEBI" id="CHEBI:58115"/>
        <dbReference type="EC" id="2.4.2.8"/>
    </reaction>
    <physiologicalReaction direction="right-to-left" evidence="13">
        <dbReference type="Rhea" id="RHEA:25426"/>
    </physiologicalReaction>
</comment>
<feature type="domain" description="Phosphoribosyltransferase" evidence="16">
    <location>
        <begin position="12"/>
        <end position="161"/>
    </location>
</feature>
<evidence type="ECO:0000256" key="4">
    <source>
        <dbReference type="ARBA" id="ARBA00008391"/>
    </source>
</evidence>
<evidence type="ECO:0000256" key="5">
    <source>
        <dbReference type="ARBA" id="ARBA00011895"/>
    </source>
</evidence>
<accession>Q8KC97</accession>
<dbReference type="KEGG" id="cte:CT1527"/>
<dbReference type="InterPro" id="IPR050408">
    <property type="entry name" value="HGPRT"/>
</dbReference>
<dbReference type="GO" id="GO:0006166">
    <property type="term" value="P:purine ribonucleoside salvage"/>
    <property type="evidence" value="ECO:0007669"/>
    <property type="project" value="UniProtKB-KW"/>
</dbReference>
<keyword evidence="9 15" id="KW-0479">Metal-binding</keyword>
<evidence type="ECO:0000256" key="6">
    <source>
        <dbReference type="ARBA" id="ARBA00022490"/>
    </source>
</evidence>
<evidence type="ECO:0000256" key="10">
    <source>
        <dbReference type="ARBA" id="ARBA00022726"/>
    </source>
</evidence>
<evidence type="ECO:0000256" key="14">
    <source>
        <dbReference type="ARBA" id="ARBA00049402"/>
    </source>
</evidence>
<dbReference type="PANTHER" id="PTHR43340">
    <property type="entry name" value="HYPOXANTHINE-GUANINE PHOSPHORIBOSYLTRANSFERASE"/>
    <property type="match status" value="1"/>
</dbReference>
<sequence length="176" mass="19193">MIENVPFTELISAERIAARVAELGAEISRDLAGIDELTVVCVLKGGFIFTADLVRHITIPCRIEFIRASSYGTHRASTGKVMLDHHHDPHVEGKNVLLVEDILDTGLTITRVLEELRGHNPASLHVCTLLDKPSARTTPVKADFTGFTIPDVYVVGYGLDAAGKHRELPYVASLNA</sequence>
<dbReference type="eggNOG" id="COG0634">
    <property type="taxonomic scope" value="Bacteria"/>
</dbReference>
<dbReference type="PANTHER" id="PTHR43340:SF1">
    <property type="entry name" value="HYPOXANTHINE PHOSPHORIBOSYLTRANSFERASE"/>
    <property type="match status" value="1"/>
</dbReference>
<dbReference type="GO" id="GO:0006178">
    <property type="term" value="P:guanine salvage"/>
    <property type="evidence" value="ECO:0007669"/>
    <property type="project" value="TreeGrafter"/>
</dbReference>
<protein>
    <recommendedName>
        <fullName evidence="5 15">Hypoxanthine phosphoribosyltransferase</fullName>
        <ecNumber evidence="5 15">2.4.2.8</ecNumber>
    </recommendedName>
</protein>
<keyword evidence="18" id="KW-1185">Reference proteome</keyword>
<dbReference type="GO" id="GO:0000166">
    <property type="term" value="F:nucleotide binding"/>
    <property type="evidence" value="ECO:0007669"/>
    <property type="project" value="UniProtKB-KW"/>
</dbReference>
<evidence type="ECO:0000313" key="18">
    <source>
        <dbReference type="Proteomes" id="UP000001007"/>
    </source>
</evidence>
<evidence type="ECO:0000256" key="12">
    <source>
        <dbReference type="ARBA" id="ARBA00022842"/>
    </source>
</evidence>
<comment type="cofactor">
    <cofactor evidence="1 15">
        <name>Mg(2+)</name>
        <dbReference type="ChEBI" id="CHEBI:18420"/>
    </cofactor>
</comment>
<dbReference type="InterPro" id="IPR005904">
    <property type="entry name" value="Hxn_phspho_trans"/>
</dbReference>
<evidence type="ECO:0000256" key="1">
    <source>
        <dbReference type="ARBA" id="ARBA00001946"/>
    </source>
</evidence>
<dbReference type="Proteomes" id="UP000001007">
    <property type="component" value="Chromosome"/>
</dbReference>
<organism evidence="17 18">
    <name type="scientific">Chlorobaculum tepidum (strain ATCC 49652 / DSM 12025 / NBRC 103806 / TLS)</name>
    <name type="common">Chlorobium tepidum</name>
    <dbReference type="NCBI Taxonomy" id="194439"/>
    <lineage>
        <taxon>Bacteria</taxon>
        <taxon>Pseudomonadati</taxon>
        <taxon>Chlorobiota</taxon>
        <taxon>Chlorobiia</taxon>
        <taxon>Chlorobiales</taxon>
        <taxon>Chlorobiaceae</taxon>
        <taxon>Chlorobaculum</taxon>
    </lineage>
</organism>
<dbReference type="PATRIC" id="fig|194439.7.peg.1382"/>
<evidence type="ECO:0000256" key="11">
    <source>
        <dbReference type="ARBA" id="ARBA00022741"/>
    </source>
</evidence>
<dbReference type="Gene3D" id="3.40.50.2020">
    <property type="match status" value="1"/>
</dbReference>
<dbReference type="GO" id="GO:0004422">
    <property type="term" value="F:hypoxanthine phosphoribosyltransferase activity"/>
    <property type="evidence" value="ECO:0007669"/>
    <property type="project" value="InterPro"/>
</dbReference>
<dbReference type="GO" id="GO:0032264">
    <property type="term" value="P:IMP salvage"/>
    <property type="evidence" value="ECO:0007669"/>
    <property type="project" value="UniProtKB-UniPathway"/>
</dbReference>
<keyword evidence="11 15" id="KW-0547">Nucleotide-binding</keyword>
<keyword evidence="7 15" id="KW-0328">Glycosyltransferase</keyword>
<comment type="catalytic activity">
    <reaction evidence="14">
        <text>IMP + diphosphate = hypoxanthine + 5-phospho-alpha-D-ribose 1-diphosphate</text>
        <dbReference type="Rhea" id="RHEA:17973"/>
        <dbReference type="ChEBI" id="CHEBI:17368"/>
        <dbReference type="ChEBI" id="CHEBI:33019"/>
        <dbReference type="ChEBI" id="CHEBI:58017"/>
        <dbReference type="ChEBI" id="CHEBI:58053"/>
        <dbReference type="EC" id="2.4.2.8"/>
    </reaction>
    <physiologicalReaction direction="right-to-left" evidence="14">
        <dbReference type="Rhea" id="RHEA:17975"/>
    </physiologicalReaction>
</comment>
<keyword evidence="12 15" id="KW-0460">Magnesium</keyword>
<evidence type="ECO:0000313" key="17">
    <source>
        <dbReference type="EMBL" id="AAM72754.1"/>
    </source>
</evidence>
<dbReference type="InterPro" id="IPR000836">
    <property type="entry name" value="PRTase_dom"/>
</dbReference>
<evidence type="ECO:0000256" key="2">
    <source>
        <dbReference type="ARBA" id="ARBA00004496"/>
    </source>
</evidence>
<dbReference type="GO" id="GO:0046100">
    <property type="term" value="P:hypoxanthine metabolic process"/>
    <property type="evidence" value="ECO:0007669"/>
    <property type="project" value="TreeGrafter"/>
</dbReference>
<name>Q8KC97_CHLTE</name>
<comment type="pathway">
    <text evidence="3 15">Purine metabolism; IMP biosynthesis via salvage pathway; IMP from hypoxanthine: step 1/1.</text>
</comment>
<dbReference type="NCBIfam" id="TIGR01203">
    <property type="entry name" value="HGPRTase"/>
    <property type="match status" value="1"/>
</dbReference>
<evidence type="ECO:0000256" key="8">
    <source>
        <dbReference type="ARBA" id="ARBA00022679"/>
    </source>
</evidence>
<proteinExistence type="inferred from homology"/>
<gene>
    <name evidence="17" type="primary">gpt</name>
    <name evidence="17" type="ordered locus">CT1527</name>
</gene>
<keyword evidence="10 15" id="KW-0660">Purine salvage</keyword>
<evidence type="ECO:0000256" key="13">
    <source>
        <dbReference type="ARBA" id="ARBA00048811"/>
    </source>
</evidence>
<comment type="subcellular location">
    <subcellularLocation>
        <location evidence="2 15">Cytoplasm</location>
    </subcellularLocation>
</comment>
<dbReference type="HOGENOM" id="CLU_073615_0_0_10"/>
<evidence type="ECO:0000256" key="9">
    <source>
        <dbReference type="ARBA" id="ARBA00022723"/>
    </source>
</evidence>
<dbReference type="GO" id="GO:0000287">
    <property type="term" value="F:magnesium ion binding"/>
    <property type="evidence" value="ECO:0007669"/>
    <property type="project" value="TreeGrafter"/>
</dbReference>
<dbReference type="EC" id="2.4.2.8" evidence="5 15"/>
<dbReference type="GO" id="GO:0005829">
    <property type="term" value="C:cytosol"/>
    <property type="evidence" value="ECO:0007669"/>
    <property type="project" value="TreeGrafter"/>
</dbReference>
<dbReference type="FunFam" id="3.40.50.2020:FF:000006">
    <property type="entry name" value="Hypoxanthine phosphoribosyltransferase"/>
    <property type="match status" value="1"/>
</dbReference>
<evidence type="ECO:0000256" key="15">
    <source>
        <dbReference type="RuleBase" id="RU364099"/>
    </source>
</evidence>
<dbReference type="GO" id="GO:0052657">
    <property type="term" value="F:guanine phosphoribosyltransferase activity"/>
    <property type="evidence" value="ECO:0007669"/>
    <property type="project" value="RHEA"/>
</dbReference>
<dbReference type="AlphaFoldDB" id="Q8KC97"/>
<dbReference type="STRING" id="194439.CT1527"/>
<keyword evidence="6 15" id="KW-0963">Cytoplasm</keyword>
<keyword evidence="8 15" id="KW-0808">Transferase</keyword>
<dbReference type="InterPro" id="IPR029057">
    <property type="entry name" value="PRTase-like"/>
</dbReference>
<comment type="similarity">
    <text evidence="4 15">Belongs to the purine/pyrimidine phosphoribosyltransferase family.</text>
</comment>
<evidence type="ECO:0000259" key="16">
    <source>
        <dbReference type="Pfam" id="PF00156"/>
    </source>
</evidence>
<dbReference type="OrthoDB" id="9802824at2"/>
<dbReference type="SUPFAM" id="SSF53271">
    <property type="entry name" value="PRTase-like"/>
    <property type="match status" value="1"/>
</dbReference>
<evidence type="ECO:0000256" key="3">
    <source>
        <dbReference type="ARBA" id="ARBA00004669"/>
    </source>
</evidence>
<dbReference type="Pfam" id="PF00156">
    <property type="entry name" value="Pribosyltran"/>
    <property type="match status" value="1"/>
</dbReference>
<reference evidence="17 18" key="1">
    <citation type="journal article" date="2002" name="Proc. Natl. Acad. Sci. U.S.A.">
        <title>The complete genome sequence of Chlorobium tepidum TLS, a photosynthetic, anaerobic, green-sulfur bacterium.</title>
        <authorList>
            <person name="Eisen J.A."/>
            <person name="Nelson K.E."/>
            <person name="Paulsen I.T."/>
            <person name="Heidelberg J.F."/>
            <person name="Wu M."/>
            <person name="Dodson R.J."/>
            <person name="Deboy R."/>
            <person name="Gwinn M.L."/>
            <person name="Nelson W.C."/>
            <person name="Haft D.H."/>
            <person name="Hickey E.K."/>
            <person name="Peterson J.D."/>
            <person name="Durkin A.S."/>
            <person name="Kolonay J.L."/>
            <person name="Yang F."/>
            <person name="Holt I."/>
            <person name="Umayam L.A."/>
            <person name="Mason T."/>
            <person name="Brenner M."/>
            <person name="Shea T.P."/>
            <person name="Parksey D."/>
            <person name="Nierman W.C."/>
            <person name="Feldblyum T.V."/>
            <person name="Hansen C.L."/>
            <person name="Craven M.B."/>
            <person name="Radune D."/>
            <person name="Vamathevan J."/>
            <person name="Khouri H."/>
            <person name="White O."/>
            <person name="Gruber T.M."/>
            <person name="Ketchum K.A."/>
            <person name="Venter J.C."/>
            <person name="Tettelin H."/>
            <person name="Bryant D.A."/>
            <person name="Fraser C.M."/>
        </authorList>
    </citation>
    <scope>NUCLEOTIDE SEQUENCE [LARGE SCALE GENOMIC DNA]</scope>
    <source>
        <strain evidence="18">ATCC 49652 / DSM 12025 / NBRC 103806 / TLS</strain>
    </source>
</reference>
<dbReference type="EnsemblBacteria" id="AAM72754">
    <property type="protein sequence ID" value="AAM72754"/>
    <property type="gene ID" value="CT1527"/>
</dbReference>
<dbReference type="CDD" id="cd06223">
    <property type="entry name" value="PRTases_typeI"/>
    <property type="match status" value="1"/>
</dbReference>
<dbReference type="UniPathway" id="UPA00591">
    <property type="reaction ID" value="UER00648"/>
</dbReference>
<evidence type="ECO:0000256" key="7">
    <source>
        <dbReference type="ARBA" id="ARBA00022676"/>
    </source>
</evidence>